<evidence type="ECO:0000313" key="3">
    <source>
        <dbReference type="EMBL" id="QIP07728.1"/>
    </source>
</evidence>
<keyword evidence="1" id="KW-0732">Signal</keyword>
<dbReference type="RefSeq" id="WP_166468143.1">
    <property type="nucleotide sequence ID" value="NZ_CP050066.2"/>
</dbReference>
<reference evidence="3 4" key="1">
    <citation type="journal article" date="2020" name="Int. J. Syst. Evol. Microbiol.">
        <title>Description and complete genome sequences of Bradyrhizobium symbiodeficiens sp. nov., a non-symbiotic bacterium associated with legumes native to Canada.</title>
        <authorList>
            <person name="Bromfield E.S.P."/>
            <person name="Cloutier S."/>
            <person name="Nguyen H.D.T."/>
        </authorList>
    </citation>
    <scope>NUCLEOTIDE SEQUENCE [LARGE SCALE GENOMIC DNA]</scope>
    <source>
        <strain evidence="3 4">101S1MB</strain>
    </source>
</reference>
<dbReference type="Gene3D" id="2.70.70.10">
    <property type="entry name" value="Glucose Permease (Domain IIA)"/>
    <property type="match status" value="1"/>
</dbReference>
<dbReference type="Proteomes" id="UP000500895">
    <property type="component" value="Chromosome"/>
</dbReference>
<dbReference type="SUPFAM" id="SSF51261">
    <property type="entry name" value="Duplicated hybrid motif"/>
    <property type="match status" value="1"/>
</dbReference>
<accession>A0A6G9A5M6</accession>
<dbReference type="EMBL" id="CP050066">
    <property type="protein sequence ID" value="QIP07728.1"/>
    <property type="molecule type" value="Genomic_DNA"/>
</dbReference>
<dbReference type="PANTHER" id="PTHR21666:SF289">
    <property type="entry name" value="L-ALA--D-GLU ENDOPEPTIDASE"/>
    <property type="match status" value="1"/>
</dbReference>
<dbReference type="EC" id="3.4.-.-" evidence="3"/>
<organism evidence="3 4">
    <name type="scientific">Bradyrhizobium symbiodeficiens</name>
    <dbReference type="NCBI Taxonomy" id="1404367"/>
    <lineage>
        <taxon>Bacteria</taxon>
        <taxon>Pseudomonadati</taxon>
        <taxon>Pseudomonadota</taxon>
        <taxon>Alphaproteobacteria</taxon>
        <taxon>Hyphomicrobiales</taxon>
        <taxon>Nitrobacteraceae</taxon>
        <taxon>Bradyrhizobium</taxon>
    </lineage>
</organism>
<dbReference type="Pfam" id="PF01551">
    <property type="entry name" value="Peptidase_M23"/>
    <property type="match status" value="1"/>
</dbReference>
<evidence type="ECO:0000256" key="1">
    <source>
        <dbReference type="ARBA" id="ARBA00022729"/>
    </source>
</evidence>
<dbReference type="InterPro" id="IPR050570">
    <property type="entry name" value="Cell_wall_metabolism_enzyme"/>
</dbReference>
<gene>
    <name evidence="3" type="ORF">HAV00_16300</name>
</gene>
<dbReference type="AlphaFoldDB" id="A0A6G9A5M6"/>
<protein>
    <submittedName>
        <fullName evidence="3">M23 family metallopeptidase</fullName>
        <ecNumber evidence="3">3.4.-.-</ecNumber>
    </submittedName>
</protein>
<sequence length="353" mass="38148">MKLSLPDYTLSRAPWAERTGRMMAIVSVPMVCAVIICASEARCSELQQFAWPVACELGTTCFIQNYVDHDPLDKTLDFRCGHRTYDGHDGTDIRLPDLDVQRQGVEVVAAASGRVAHTRDGMDDVSVKVVGKAAITGRECGNGAVVEHGNGWSTQYCHMAKGSLRVKPGDSVSSGQALGLVGLSGNTEFPHLHFTVRHDGKIVDPFASGAAKGECNSGRSLWQPTQNSVSNYPSAEIINAGFADRAVTMEEIETGEVKRSLPGSQSAAIVAYVRAIGLQADDEQALELRSPEGQVVAEYHAPKLPRDQAQYFISAGRKRAGSAWPAGTYRATFVLRRQGAEIARRSFQVDIAQ</sequence>
<dbReference type="InterPro" id="IPR016047">
    <property type="entry name" value="M23ase_b-sheet_dom"/>
</dbReference>
<feature type="domain" description="M23ase beta-sheet core" evidence="2">
    <location>
        <begin position="88"/>
        <end position="205"/>
    </location>
</feature>
<proteinExistence type="predicted"/>
<evidence type="ECO:0000259" key="2">
    <source>
        <dbReference type="Pfam" id="PF01551"/>
    </source>
</evidence>
<dbReference type="CDD" id="cd12797">
    <property type="entry name" value="M23_peptidase"/>
    <property type="match status" value="1"/>
</dbReference>
<dbReference type="GO" id="GO:0004222">
    <property type="term" value="F:metalloendopeptidase activity"/>
    <property type="evidence" value="ECO:0007669"/>
    <property type="project" value="TreeGrafter"/>
</dbReference>
<name>A0A6G9A5M6_9BRAD</name>
<keyword evidence="3" id="KW-0378">Hydrolase</keyword>
<dbReference type="PANTHER" id="PTHR21666">
    <property type="entry name" value="PEPTIDASE-RELATED"/>
    <property type="match status" value="1"/>
</dbReference>
<evidence type="ECO:0000313" key="4">
    <source>
        <dbReference type="Proteomes" id="UP000500895"/>
    </source>
</evidence>
<dbReference type="InterPro" id="IPR011055">
    <property type="entry name" value="Dup_hybrid_motif"/>
</dbReference>